<keyword evidence="1" id="KW-0472">Membrane</keyword>
<feature type="chain" id="PRO_5008125119" evidence="2">
    <location>
        <begin position="21"/>
        <end position="291"/>
    </location>
</feature>
<accession>A0A182K867</accession>
<keyword evidence="2" id="KW-0732">Signal</keyword>
<evidence type="ECO:0000313" key="3">
    <source>
        <dbReference type="EnsemblMetazoa" id="ACHR006952-PA"/>
    </source>
</evidence>
<keyword evidence="1" id="KW-0812">Transmembrane</keyword>
<reference evidence="4" key="1">
    <citation type="submission" date="2013-03" db="EMBL/GenBank/DDBJ databases">
        <title>The Genome Sequence of Anopheles christyi ACHKN1017.</title>
        <authorList>
            <consortium name="The Broad Institute Genomics Platform"/>
            <person name="Neafsey D.E."/>
            <person name="Besansky N."/>
            <person name="Walker B."/>
            <person name="Young S.K."/>
            <person name="Zeng Q."/>
            <person name="Gargeya S."/>
            <person name="Fitzgerald M."/>
            <person name="Haas B."/>
            <person name="Abouelleil A."/>
            <person name="Allen A.W."/>
            <person name="Alvarado L."/>
            <person name="Arachchi H.M."/>
            <person name="Berlin A.M."/>
            <person name="Chapman S.B."/>
            <person name="Gainer-Dewar J."/>
            <person name="Goldberg J."/>
            <person name="Griggs A."/>
            <person name="Gujja S."/>
            <person name="Hansen M."/>
            <person name="Howarth C."/>
            <person name="Imamovic A."/>
            <person name="Ireland A."/>
            <person name="Larimer J."/>
            <person name="McCowan C."/>
            <person name="Murphy C."/>
            <person name="Pearson M."/>
            <person name="Poon T.W."/>
            <person name="Priest M."/>
            <person name="Roberts A."/>
            <person name="Saif S."/>
            <person name="Shea T."/>
            <person name="Sisk P."/>
            <person name="Sykes S."/>
            <person name="Wortman J."/>
            <person name="Nusbaum C."/>
            <person name="Birren B."/>
        </authorList>
    </citation>
    <scope>NUCLEOTIDE SEQUENCE [LARGE SCALE GENOMIC DNA]</scope>
    <source>
        <strain evidence="4">ACHKN1017</strain>
    </source>
</reference>
<name>A0A182K867_9DIPT</name>
<dbReference type="VEuPathDB" id="VectorBase:ACHR006952"/>
<proteinExistence type="predicted"/>
<evidence type="ECO:0000256" key="2">
    <source>
        <dbReference type="SAM" id="SignalP"/>
    </source>
</evidence>
<dbReference type="EnsemblMetazoa" id="ACHR006952-RA">
    <property type="protein sequence ID" value="ACHR006952-PA"/>
    <property type="gene ID" value="ACHR006952"/>
</dbReference>
<organism evidence="3 4">
    <name type="scientific">Anopheles christyi</name>
    <dbReference type="NCBI Taxonomy" id="43041"/>
    <lineage>
        <taxon>Eukaryota</taxon>
        <taxon>Metazoa</taxon>
        <taxon>Ecdysozoa</taxon>
        <taxon>Arthropoda</taxon>
        <taxon>Hexapoda</taxon>
        <taxon>Insecta</taxon>
        <taxon>Pterygota</taxon>
        <taxon>Neoptera</taxon>
        <taxon>Endopterygota</taxon>
        <taxon>Diptera</taxon>
        <taxon>Nematocera</taxon>
        <taxon>Culicoidea</taxon>
        <taxon>Culicidae</taxon>
        <taxon>Anophelinae</taxon>
        <taxon>Anopheles</taxon>
    </lineage>
</organism>
<reference evidence="3" key="2">
    <citation type="submission" date="2020-05" db="UniProtKB">
        <authorList>
            <consortium name="EnsemblMetazoa"/>
        </authorList>
    </citation>
    <scope>IDENTIFICATION</scope>
    <source>
        <strain evidence="3">ACHKN1017</strain>
    </source>
</reference>
<evidence type="ECO:0000256" key="1">
    <source>
        <dbReference type="SAM" id="Phobius"/>
    </source>
</evidence>
<feature type="signal peptide" evidence="2">
    <location>
        <begin position="1"/>
        <end position="20"/>
    </location>
</feature>
<evidence type="ECO:0000313" key="4">
    <source>
        <dbReference type="Proteomes" id="UP000075881"/>
    </source>
</evidence>
<dbReference type="Proteomes" id="UP000075881">
    <property type="component" value="Unassembled WGS sequence"/>
</dbReference>
<keyword evidence="1" id="KW-1133">Transmembrane helix</keyword>
<keyword evidence="4" id="KW-1185">Reference proteome</keyword>
<dbReference type="AlphaFoldDB" id="A0A182K867"/>
<protein>
    <submittedName>
        <fullName evidence="3">Uncharacterized protein</fullName>
    </submittedName>
</protein>
<sequence>MLHFWIRYPMLWCLMVQCYGILHGTVGQFLASNGLTVGKRTSPTPTLPSDESDEVLEPTPPAPAMPCQVRTIVTQNSNASYLIPDRVYDISTLDQMTNIDLPSVLQPIKDYQCISVRILSQLQPNTTDIVEGTLEIFCGLKLLIRFTFWIEQRTGCTDLFVENVRVDLERCGTIQRTVPTTFYTILIQTSSEIVFQLGYDISPTLKESVPLPNYDHTISNKPSIESMWKCNCTIPREAFKSLRMCIVGSVNNITKLVIHISLIVSIGIATTCTLILVVWIMRRIWKIVEKL</sequence>
<feature type="transmembrane region" description="Helical" evidence="1">
    <location>
        <begin position="256"/>
        <end position="281"/>
    </location>
</feature>